<proteinExistence type="predicted"/>
<protein>
    <submittedName>
        <fullName evidence="1">Uncharacterized protein</fullName>
    </submittedName>
</protein>
<evidence type="ECO:0000313" key="1">
    <source>
        <dbReference type="EMBL" id="KAJ8048369.1"/>
    </source>
</evidence>
<comment type="caution">
    <text evidence="1">The sequence shown here is derived from an EMBL/GenBank/DDBJ whole genome shotgun (WGS) entry which is preliminary data.</text>
</comment>
<reference evidence="1" key="1">
    <citation type="submission" date="2021-10" db="EMBL/GenBank/DDBJ databases">
        <title>Tropical sea cucumber genome reveals ecological adaptation and Cuvierian tubules defense mechanism.</title>
        <authorList>
            <person name="Chen T."/>
        </authorList>
    </citation>
    <scope>NUCLEOTIDE SEQUENCE</scope>
    <source>
        <strain evidence="1">Nanhai2018</strain>
        <tissue evidence="1">Muscle</tissue>
    </source>
</reference>
<sequence>MLAHEVIWNRFVNRQGREDTNIEQDREMEHHNRLFKEECRHFRGKVTTASIDRVSHAAQPLDAILKNGDKASQAMSHRSNHAEKDISAGILKLAAQLHSSETFKSKPLRHHYAFPSFAINPLQNLNLMDFQEWLKDKVKEIGRRDV</sequence>
<dbReference type="OrthoDB" id="5952546at2759"/>
<name>A0A9Q1CPR7_HOLLE</name>
<dbReference type="EMBL" id="JAIZAY010000001">
    <property type="protein sequence ID" value="KAJ8048369.1"/>
    <property type="molecule type" value="Genomic_DNA"/>
</dbReference>
<evidence type="ECO:0000313" key="2">
    <source>
        <dbReference type="Proteomes" id="UP001152320"/>
    </source>
</evidence>
<dbReference type="Proteomes" id="UP001152320">
    <property type="component" value="Chromosome 1"/>
</dbReference>
<accession>A0A9Q1CPR7</accession>
<gene>
    <name evidence="1" type="ORF">HOLleu_00652</name>
</gene>
<dbReference type="AlphaFoldDB" id="A0A9Q1CPR7"/>
<organism evidence="1 2">
    <name type="scientific">Holothuria leucospilota</name>
    <name type="common">Black long sea cucumber</name>
    <name type="synonym">Mertensiothuria leucospilota</name>
    <dbReference type="NCBI Taxonomy" id="206669"/>
    <lineage>
        <taxon>Eukaryota</taxon>
        <taxon>Metazoa</taxon>
        <taxon>Echinodermata</taxon>
        <taxon>Eleutherozoa</taxon>
        <taxon>Echinozoa</taxon>
        <taxon>Holothuroidea</taxon>
        <taxon>Aspidochirotacea</taxon>
        <taxon>Aspidochirotida</taxon>
        <taxon>Holothuriidae</taxon>
        <taxon>Holothuria</taxon>
    </lineage>
</organism>
<keyword evidence="2" id="KW-1185">Reference proteome</keyword>